<feature type="signal peptide" evidence="13">
    <location>
        <begin position="1"/>
        <end position="33"/>
    </location>
</feature>
<evidence type="ECO:0000259" key="14">
    <source>
        <dbReference type="PROSITE" id="PS50049"/>
    </source>
</evidence>
<comment type="similarity">
    <text evidence="1 12">Belongs to the tumor necrosis factor family.</text>
</comment>
<dbReference type="OrthoDB" id="9940698at2759"/>
<dbReference type="AlphaFoldDB" id="A0A8C6RZL5"/>
<evidence type="ECO:0000256" key="5">
    <source>
        <dbReference type="ARBA" id="ARBA00022729"/>
    </source>
</evidence>
<dbReference type="InterPro" id="IPR006053">
    <property type="entry name" value="TNF"/>
</dbReference>
<reference evidence="15" key="1">
    <citation type="submission" date="2025-08" db="UniProtKB">
        <authorList>
            <consortium name="Ensembl"/>
        </authorList>
    </citation>
    <scope>IDENTIFICATION</scope>
</reference>
<evidence type="ECO:0000256" key="4">
    <source>
        <dbReference type="ARBA" id="ARBA00022525"/>
    </source>
</evidence>
<dbReference type="GO" id="GO:0002876">
    <property type="term" value="P:positive regulation of chronic inflammatory response to antigenic stimulus"/>
    <property type="evidence" value="ECO:0007669"/>
    <property type="project" value="Ensembl"/>
</dbReference>
<evidence type="ECO:0000313" key="15">
    <source>
        <dbReference type="Ensembl" id="ENSNGAP00000025434.1"/>
    </source>
</evidence>
<dbReference type="PANTHER" id="PTHR11471:SF31">
    <property type="entry name" value="LYMPHOTOXIN-ALPHA"/>
    <property type="match status" value="1"/>
</dbReference>
<evidence type="ECO:0000256" key="8">
    <source>
        <dbReference type="ARBA" id="ARBA00033253"/>
    </source>
</evidence>
<dbReference type="SMART" id="SM00207">
    <property type="entry name" value="TNF"/>
    <property type="match status" value="1"/>
</dbReference>
<dbReference type="KEGG" id="ngi:103724453"/>
<keyword evidence="5 12" id="KW-0732">Signal</keyword>
<dbReference type="GO" id="GO:0005615">
    <property type="term" value="C:extracellular space"/>
    <property type="evidence" value="ECO:0007669"/>
    <property type="project" value="UniProtKB-UniRule"/>
</dbReference>
<dbReference type="GO" id="GO:0005164">
    <property type="term" value="F:tumor necrosis factor receptor binding"/>
    <property type="evidence" value="ECO:0007669"/>
    <property type="project" value="UniProtKB-UniRule"/>
</dbReference>
<dbReference type="Gene3D" id="2.60.120.40">
    <property type="match status" value="1"/>
</dbReference>
<dbReference type="GO" id="GO:0032729">
    <property type="term" value="P:positive regulation of type II interferon production"/>
    <property type="evidence" value="ECO:0007669"/>
    <property type="project" value="Ensembl"/>
</dbReference>
<dbReference type="PRINTS" id="PR01234">
    <property type="entry name" value="TNECROSISFCT"/>
</dbReference>
<dbReference type="CDD" id="cd00184">
    <property type="entry name" value="TNF"/>
    <property type="match status" value="1"/>
</dbReference>
<comment type="subcellular location">
    <subcellularLocation>
        <location evidence="12">Secreted</location>
    </subcellularLocation>
    <subcellularLocation>
        <location evidence="12">Membrane</location>
    </subcellularLocation>
</comment>
<feature type="chain" id="PRO_5034498317" description="Lymphotoxin-alpha" evidence="13">
    <location>
        <begin position="34"/>
        <end position="202"/>
    </location>
</feature>
<dbReference type="PRINTS" id="PR01236">
    <property type="entry name" value="TNFBETA"/>
</dbReference>
<dbReference type="InterPro" id="IPR008983">
    <property type="entry name" value="Tumour_necrosis_fac-like_dom"/>
</dbReference>
<comment type="function">
    <text evidence="10 12">Cytokine that in its homotrimeric form binds to TNFRSF1A/TNFR1, TNFRSF1B/TNFBR and TNFRSF14/HVEM. In its heterotrimeric form with LTB binds to TNFRSF3/LTBR. Lymphotoxin is produced by lymphocytes and is cytotoxic for a wide range of tumor cells in vitro and in vivo.</text>
</comment>
<dbReference type="GO" id="GO:0016020">
    <property type="term" value="C:membrane"/>
    <property type="evidence" value="ECO:0007669"/>
    <property type="project" value="UniProtKB-SubCell"/>
</dbReference>
<dbReference type="GeneID" id="103724453"/>
<evidence type="ECO:0000256" key="3">
    <source>
        <dbReference type="ARBA" id="ARBA00022514"/>
    </source>
</evidence>
<dbReference type="SUPFAM" id="SSF49842">
    <property type="entry name" value="TNF-like"/>
    <property type="match status" value="1"/>
</dbReference>
<organism evidence="15 16">
    <name type="scientific">Nannospalax galili</name>
    <name type="common">Northern Israeli blind subterranean mole rat</name>
    <name type="synonym">Spalax galili</name>
    <dbReference type="NCBI Taxonomy" id="1026970"/>
    <lineage>
        <taxon>Eukaryota</taxon>
        <taxon>Metazoa</taxon>
        <taxon>Chordata</taxon>
        <taxon>Craniata</taxon>
        <taxon>Vertebrata</taxon>
        <taxon>Euteleostomi</taxon>
        <taxon>Mammalia</taxon>
        <taxon>Eutheria</taxon>
        <taxon>Euarchontoglires</taxon>
        <taxon>Glires</taxon>
        <taxon>Rodentia</taxon>
        <taxon>Myomorpha</taxon>
        <taxon>Muroidea</taxon>
        <taxon>Spalacidae</taxon>
        <taxon>Spalacinae</taxon>
        <taxon>Nannospalax</taxon>
    </lineage>
</organism>
<dbReference type="PANTHER" id="PTHR11471">
    <property type="entry name" value="TUMOR NECROSIS FACTOR FAMILY MEMBER"/>
    <property type="match status" value="1"/>
</dbReference>
<reference evidence="15" key="2">
    <citation type="submission" date="2025-09" db="UniProtKB">
        <authorList>
            <consortium name="Ensembl"/>
        </authorList>
    </citation>
    <scope>IDENTIFICATION</scope>
</reference>
<evidence type="ECO:0000256" key="13">
    <source>
        <dbReference type="SAM" id="SignalP"/>
    </source>
</evidence>
<dbReference type="Ensembl" id="ENSNGAT00000031154.1">
    <property type="protein sequence ID" value="ENSNGAP00000025434.1"/>
    <property type="gene ID" value="ENSNGAG00000023386.1"/>
</dbReference>
<dbReference type="PROSITE" id="PS00251">
    <property type="entry name" value="THD_1"/>
    <property type="match status" value="1"/>
</dbReference>
<evidence type="ECO:0000256" key="12">
    <source>
        <dbReference type="RuleBase" id="RU368120"/>
    </source>
</evidence>
<dbReference type="RefSeq" id="XP_008819771.1">
    <property type="nucleotide sequence ID" value="XM_008821549.1"/>
</dbReference>
<dbReference type="GO" id="GO:0050830">
    <property type="term" value="P:defense response to Gram-positive bacterium"/>
    <property type="evidence" value="ECO:0007669"/>
    <property type="project" value="Ensembl"/>
</dbReference>
<dbReference type="Proteomes" id="UP000694381">
    <property type="component" value="Unassembled WGS sequence"/>
</dbReference>
<dbReference type="GO" id="GO:0005125">
    <property type="term" value="F:cytokine activity"/>
    <property type="evidence" value="ECO:0007669"/>
    <property type="project" value="UniProtKB-UniRule"/>
</dbReference>
<proteinExistence type="inferred from homology"/>
<feature type="domain" description="THD" evidence="14">
    <location>
        <begin position="62"/>
        <end position="202"/>
    </location>
</feature>
<accession>A0A8C6RZL5</accession>
<protein>
    <recommendedName>
        <fullName evidence="2 12">Lymphotoxin-alpha</fullName>
        <shortName evidence="12">LT-alpha</shortName>
    </recommendedName>
    <alternativeName>
        <fullName evidence="8 12">TNF-beta</fullName>
    </alternativeName>
    <alternativeName>
        <fullName evidence="9 12">Tumor necrosis factor ligand superfamily member 1</fullName>
    </alternativeName>
</protein>
<dbReference type="InterPro" id="IPR021184">
    <property type="entry name" value="TNF_CS"/>
</dbReference>
<dbReference type="GO" id="GO:0002925">
    <property type="term" value="P:positive regulation of humoral immune response mediated by circulating immunoglobulin"/>
    <property type="evidence" value="ECO:0007669"/>
    <property type="project" value="Ensembl"/>
</dbReference>
<keyword evidence="3 12" id="KW-0202">Cytokine</keyword>
<evidence type="ECO:0000256" key="9">
    <source>
        <dbReference type="ARBA" id="ARBA00033263"/>
    </source>
</evidence>
<dbReference type="GO" id="GO:0048535">
    <property type="term" value="P:lymph node development"/>
    <property type="evidence" value="ECO:0007669"/>
    <property type="project" value="Ensembl"/>
</dbReference>
<name>A0A8C6RZL5_NANGA</name>
<dbReference type="Pfam" id="PF00229">
    <property type="entry name" value="TNF"/>
    <property type="match status" value="1"/>
</dbReference>
<dbReference type="InterPro" id="IPR006052">
    <property type="entry name" value="TNF_dom"/>
</dbReference>
<keyword evidence="7 12" id="KW-0325">Glycoprotein</keyword>
<dbReference type="GO" id="GO:2001238">
    <property type="term" value="P:positive regulation of extrinsic apoptotic signaling pathway"/>
    <property type="evidence" value="ECO:0007669"/>
    <property type="project" value="TreeGrafter"/>
</dbReference>
<evidence type="ECO:0000256" key="6">
    <source>
        <dbReference type="ARBA" id="ARBA00023136"/>
    </source>
</evidence>
<evidence type="ECO:0000313" key="16">
    <source>
        <dbReference type="Proteomes" id="UP000694381"/>
    </source>
</evidence>
<keyword evidence="16" id="KW-1185">Reference proteome</keyword>
<evidence type="ECO:0000256" key="1">
    <source>
        <dbReference type="ARBA" id="ARBA00008670"/>
    </source>
</evidence>
<dbReference type="GO" id="GO:0006959">
    <property type="term" value="P:humoral immune response"/>
    <property type="evidence" value="ECO:0007669"/>
    <property type="project" value="UniProtKB-UniRule"/>
</dbReference>
<keyword evidence="4 12" id="KW-0964">Secreted</keyword>
<dbReference type="InterPro" id="IPR002960">
    <property type="entry name" value="TNF_beta"/>
</dbReference>
<comment type="subunit">
    <text evidence="11 12">Homotrimer, and heterotrimer of either two LTB and one LTA subunits or (less prevalent) two LTA and one LTB subunits. Interacts with TNFRSF14.</text>
</comment>
<dbReference type="GeneTree" id="ENSGT01060000248544"/>
<dbReference type="OMA" id="RSACQNV"/>
<dbReference type="GO" id="GO:0043123">
    <property type="term" value="P:positive regulation of canonical NF-kappaB signal transduction"/>
    <property type="evidence" value="ECO:0007669"/>
    <property type="project" value="TreeGrafter"/>
</dbReference>
<dbReference type="CTD" id="4049"/>
<evidence type="ECO:0000256" key="7">
    <source>
        <dbReference type="ARBA" id="ARBA00023180"/>
    </source>
</evidence>
<evidence type="ECO:0000256" key="10">
    <source>
        <dbReference type="ARBA" id="ARBA00046146"/>
    </source>
</evidence>
<sequence length="202" mass="22066">MAPPGRLYLLRVLGAPLLFLLGLLLALPPGAQGLPGVPFSSSAASTAHQHRQELVAHGTFKPAAHLVGDSGIQNALHWKADRDHAFLQGFSLNNNSLLIPTSGLYFVYSQVVFSGSSCFSEACSLLYLTHEVQLLSSTYPQPMPLLSAHRSVHPGIRERWMCSMYQGAVFLLNKGDQLFTHTDGIFHLYIRSSNVFFGAFAL</sequence>
<dbReference type="PROSITE" id="PS50049">
    <property type="entry name" value="THD_2"/>
    <property type="match status" value="1"/>
</dbReference>
<evidence type="ECO:0000256" key="11">
    <source>
        <dbReference type="ARBA" id="ARBA00046860"/>
    </source>
</evidence>
<keyword evidence="6 12" id="KW-0472">Membrane</keyword>
<evidence type="ECO:0000256" key="2">
    <source>
        <dbReference type="ARBA" id="ARBA00018403"/>
    </source>
</evidence>
<gene>
    <name evidence="15" type="primary">Lta</name>
</gene>